<evidence type="ECO:0000313" key="3">
    <source>
        <dbReference type="Proteomes" id="UP000193240"/>
    </source>
</evidence>
<evidence type="ECO:0000313" key="2">
    <source>
        <dbReference type="EMBL" id="OSS44150.1"/>
    </source>
</evidence>
<dbReference type="AlphaFoldDB" id="A0A1Y2LK78"/>
<dbReference type="EMBL" id="KZ107859">
    <property type="protein sequence ID" value="OSS44150.1"/>
    <property type="molecule type" value="Genomic_DNA"/>
</dbReference>
<proteinExistence type="predicted"/>
<keyword evidence="3" id="KW-1185">Reference proteome</keyword>
<dbReference type="Proteomes" id="UP000193240">
    <property type="component" value="Unassembled WGS sequence"/>
</dbReference>
<gene>
    <name evidence="2" type="ORF">B5807_11204</name>
</gene>
<accession>A0A1Y2LK78</accession>
<reference evidence="2 3" key="1">
    <citation type="journal article" date="2017" name="Genome Announc.">
        <title>Genome sequence of the saprophytic ascomycete Epicoccum nigrum ICMP 19927 strain isolated from New Zealand.</title>
        <authorList>
            <person name="Fokin M."/>
            <person name="Fleetwood D."/>
            <person name="Weir B.S."/>
            <person name="Villas-Boas S.G."/>
        </authorList>
    </citation>
    <scope>NUCLEOTIDE SEQUENCE [LARGE SCALE GENOMIC DNA]</scope>
    <source>
        <strain evidence="2 3">ICMP 19927</strain>
    </source>
</reference>
<organism evidence="2 3">
    <name type="scientific">Epicoccum nigrum</name>
    <name type="common">Soil fungus</name>
    <name type="synonym">Epicoccum purpurascens</name>
    <dbReference type="NCBI Taxonomy" id="105696"/>
    <lineage>
        <taxon>Eukaryota</taxon>
        <taxon>Fungi</taxon>
        <taxon>Dikarya</taxon>
        <taxon>Ascomycota</taxon>
        <taxon>Pezizomycotina</taxon>
        <taxon>Dothideomycetes</taxon>
        <taxon>Pleosporomycetidae</taxon>
        <taxon>Pleosporales</taxon>
        <taxon>Pleosporineae</taxon>
        <taxon>Didymellaceae</taxon>
        <taxon>Epicoccum</taxon>
    </lineage>
</organism>
<name>A0A1Y2LK78_EPING</name>
<dbReference type="InParanoid" id="A0A1Y2LK78"/>
<sequence length="105" mass="11648">MRSSNNLDVDTRHHHLCYAALSATTHPPHPLPTPGTPLDGHGNTRSSQDIQFLSTILPRARVVDQYFPQNPCIHNCSIAEARYKGQDEEAARPQRPELPCELIGA</sequence>
<evidence type="ECO:0000256" key="1">
    <source>
        <dbReference type="SAM" id="MobiDB-lite"/>
    </source>
</evidence>
<protein>
    <submittedName>
        <fullName evidence="2">Uncharacterized protein</fullName>
    </submittedName>
</protein>
<feature type="region of interest" description="Disordered" evidence="1">
    <location>
        <begin position="23"/>
        <end position="46"/>
    </location>
</feature>